<accession>A0ABD5NUU4</accession>
<feature type="transmembrane region" description="Helical" evidence="2">
    <location>
        <begin position="130"/>
        <end position="150"/>
    </location>
</feature>
<feature type="domain" description="SPW repeat-containing integral membrane" evidence="3">
    <location>
        <begin position="51"/>
        <end position="145"/>
    </location>
</feature>
<keyword evidence="2" id="KW-0472">Membrane</keyword>
<evidence type="ECO:0000256" key="1">
    <source>
        <dbReference type="SAM" id="MobiDB-lite"/>
    </source>
</evidence>
<organism evidence="4 5">
    <name type="scientific">Natribaculum luteum</name>
    <dbReference type="NCBI Taxonomy" id="1586232"/>
    <lineage>
        <taxon>Archaea</taxon>
        <taxon>Methanobacteriati</taxon>
        <taxon>Methanobacteriota</taxon>
        <taxon>Stenosarchaea group</taxon>
        <taxon>Halobacteria</taxon>
        <taxon>Halobacteriales</taxon>
        <taxon>Natrialbaceae</taxon>
        <taxon>Natribaculum</taxon>
    </lineage>
</organism>
<proteinExistence type="predicted"/>
<dbReference type="AlphaFoldDB" id="A0ABD5NUU4"/>
<evidence type="ECO:0000259" key="3">
    <source>
        <dbReference type="Pfam" id="PF03779"/>
    </source>
</evidence>
<dbReference type="Pfam" id="PF03779">
    <property type="entry name" value="SPW"/>
    <property type="match status" value="1"/>
</dbReference>
<name>A0ABD5NUU4_9EURY</name>
<comment type="caution">
    <text evidence="4">The sequence shown here is derived from an EMBL/GenBank/DDBJ whole genome shotgun (WGS) entry which is preliminary data.</text>
</comment>
<sequence length="167" mass="17920">MSDSNSHDTTDTAETHTGTETEARTEPERSPRDESTQIASEERRRKTSIVSGIVSVIGAWVAISVLIYQVPQAALWNNVVVGAVVFLAAGYNYYRLYNDVPLSVGVASLVTLLGIWLIVAAAILAMAGGLFWSTAVSGLLIAVLAGYNAYEAREARTVATEREARTS</sequence>
<evidence type="ECO:0000313" key="5">
    <source>
        <dbReference type="Proteomes" id="UP001595821"/>
    </source>
</evidence>
<feature type="transmembrane region" description="Helical" evidence="2">
    <location>
        <begin position="74"/>
        <end position="94"/>
    </location>
</feature>
<keyword evidence="2" id="KW-1133">Transmembrane helix</keyword>
<dbReference type="RefSeq" id="WP_246971421.1">
    <property type="nucleotide sequence ID" value="NZ_CP095397.1"/>
</dbReference>
<reference evidence="4 5" key="1">
    <citation type="journal article" date="2014" name="Int. J. Syst. Evol. Microbiol.">
        <title>Complete genome sequence of Corynebacterium casei LMG S-19264T (=DSM 44701T), isolated from a smear-ripened cheese.</title>
        <authorList>
            <consortium name="US DOE Joint Genome Institute (JGI-PGF)"/>
            <person name="Walter F."/>
            <person name="Albersmeier A."/>
            <person name="Kalinowski J."/>
            <person name="Ruckert C."/>
        </authorList>
    </citation>
    <scope>NUCLEOTIDE SEQUENCE [LARGE SCALE GENOMIC DNA]</scope>
    <source>
        <strain evidence="4 5">IBRC-M 10912</strain>
    </source>
</reference>
<evidence type="ECO:0000313" key="4">
    <source>
        <dbReference type="EMBL" id="MFC4245566.1"/>
    </source>
</evidence>
<keyword evidence="2" id="KW-0812">Transmembrane</keyword>
<dbReference type="Proteomes" id="UP001595821">
    <property type="component" value="Unassembled WGS sequence"/>
</dbReference>
<feature type="transmembrane region" description="Helical" evidence="2">
    <location>
        <begin position="49"/>
        <end position="68"/>
    </location>
</feature>
<feature type="region of interest" description="Disordered" evidence="1">
    <location>
        <begin position="1"/>
        <end position="43"/>
    </location>
</feature>
<gene>
    <name evidence="4" type="ORF">ACFOZ7_00865</name>
</gene>
<evidence type="ECO:0000256" key="2">
    <source>
        <dbReference type="SAM" id="Phobius"/>
    </source>
</evidence>
<dbReference type="EMBL" id="JBHSDJ010000002">
    <property type="protein sequence ID" value="MFC4245566.1"/>
    <property type="molecule type" value="Genomic_DNA"/>
</dbReference>
<protein>
    <recommendedName>
        <fullName evidence="3">SPW repeat-containing integral membrane domain-containing protein</fullName>
    </recommendedName>
</protein>
<feature type="transmembrane region" description="Helical" evidence="2">
    <location>
        <begin position="106"/>
        <end position="124"/>
    </location>
</feature>
<dbReference type="InterPro" id="IPR005530">
    <property type="entry name" value="SPW"/>
</dbReference>
<dbReference type="GeneID" id="71852379"/>